<proteinExistence type="predicted"/>
<organism evidence="2 3">
    <name type="scientific">Lichtheimia ornata</name>
    <dbReference type="NCBI Taxonomy" id="688661"/>
    <lineage>
        <taxon>Eukaryota</taxon>
        <taxon>Fungi</taxon>
        <taxon>Fungi incertae sedis</taxon>
        <taxon>Mucoromycota</taxon>
        <taxon>Mucoromycotina</taxon>
        <taxon>Mucoromycetes</taxon>
        <taxon>Mucorales</taxon>
        <taxon>Lichtheimiaceae</taxon>
        <taxon>Lichtheimia</taxon>
    </lineage>
</organism>
<sequence>MDASVSMQLMNIREGQIKLGEKLDTIMHDSSNAALQNDVRATKQELELLSGNLTLMNERLTTVLRKLEALEEAIKHH</sequence>
<dbReference type="EMBL" id="JARTCD010000063">
    <property type="protein sequence ID" value="KAJ8654327.1"/>
    <property type="molecule type" value="Genomic_DNA"/>
</dbReference>
<protein>
    <submittedName>
        <fullName evidence="2">Uncharacterized protein</fullName>
    </submittedName>
</protein>
<dbReference type="RefSeq" id="XP_058339241.1">
    <property type="nucleotide sequence ID" value="XM_058490006.1"/>
</dbReference>
<comment type="caution">
    <text evidence="2">The sequence shown here is derived from an EMBL/GenBank/DDBJ whole genome shotgun (WGS) entry which is preliminary data.</text>
</comment>
<keyword evidence="1" id="KW-0175">Coiled coil</keyword>
<evidence type="ECO:0000256" key="1">
    <source>
        <dbReference type="SAM" id="Coils"/>
    </source>
</evidence>
<evidence type="ECO:0000313" key="2">
    <source>
        <dbReference type="EMBL" id="KAJ8654327.1"/>
    </source>
</evidence>
<keyword evidence="3" id="KW-1185">Reference proteome</keyword>
<dbReference type="GeneID" id="83217427"/>
<accession>A0AAD7UVV0</accession>
<dbReference type="Proteomes" id="UP001234581">
    <property type="component" value="Unassembled WGS sequence"/>
</dbReference>
<gene>
    <name evidence="2" type="ORF">O0I10_010023</name>
</gene>
<reference evidence="2 3" key="1">
    <citation type="submission" date="2023-03" db="EMBL/GenBank/DDBJ databases">
        <title>Genome sequence of Lichtheimia ornata CBS 291.66.</title>
        <authorList>
            <person name="Mohabir J.T."/>
            <person name="Shea T.P."/>
            <person name="Kurbessoian T."/>
            <person name="Berby B."/>
            <person name="Fontaine J."/>
            <person name="Livny J."/>
            <person name="Gnirke A."/>
            <person name="Stajich J.E."/>
            <person name="Cuomo C.A."/>
        </authorList>
    </citation>
    <scope>NUCLEOTIDE SEQUENCE [LARGE SCALE GENOMIC DNA]</scope>
    <source>
        <strain evidence="2">CBS 291.66</strain>
    </source>
</reference>
<dbReference type="AlphaFoldDB" id="A0AAD7UVV0"/>
<evidence type="ECO:0000313" key="3">
    <source>
        <dbReference type="Proteomes" id="UP001234581"/>
    </source>
</evidence>
<feature type="coiled-coil region" evidence="1">
    <location>
        <begin position="32"/>
        <end position="73"/>
    </location>
</feature>
<name>A0AAD7UVV0_9FUNG</name>